<dbReference type="SUPFAM" id="SSF52425">
    <property type="entry name" value="Cryptochrome/photolyase, N-terminal domain"/>
    <property type="match status" value="1"/>
</dbReference>
<dbReference type="InterPro" id="IPR014729">
    <property type="entry name" value="Rossmann-like_a/b/a_fold"/>
</dbReference>
<proteinExistence type="predicted"/>
<gene>
    <name evidence="2" type="ORF">ENO10_08185</name>
</gene>
<feature type="non-terminal residue" evidence="2">
    <location>
        <position position="66"/>
    </location>
</feature>
<evidence type="ECO:0000313" key="2">
    <source>
        <dbReference type="EMBL" id="HER41183.1"/>
    </source>
</evidence>
<reference evidence="2" key="1">
    <citation type="journal article" date="2020" name="mSystems">
        <title>Genome- and Community-Level Interaction Insights into Carbon Utilization and Element Cycling Functions of Hydrothermarchaeota in Hydrothermal Sediment.</title>
        <authorList>
            <person name="Zhou Z."/>
            <person name="Liu Y."/>
            <person name="Xu W."/>
            <person name="Pan J."/>
            <person name="Luo Z.H."/>
            <person name="Li M."/>
        </authorList>
    </citation>
    <scope>NUCLEOTIDE SEQUENCE [LARGE SCALE GENOMIC DNA]</scope>
    <source>
        <strain evidence="2">SpSt-1235</strain>
    </source>
</reference>
<evidence type="ECO:0000259" key="1">
    <source>
        <dbReference type="PROSITE" id="PS51645"/>
    </source>
</evidence>
<comment type="caution">
    <text evidence="2">The sequence shown here is derived from an EMBL/GenBank/DDBJ whole genome shotgun (WGS) entry which is preliminary data.</text>
</comment>
<protein>
    <submittedName>
        <fullName evidence="2">Deoxyribodipyrimidine photo-lyase</fullName>
    </submittedName>
</protein>
<dbReference type="AlphaFoldDB" id="A0A7C2M382"/>
<dbReference type="Proteomes" id="UP000885753">
    <property type="component" value="Unassembled WGS sequence"/>
</dbReference>
<dbReference type="EMBL" id="DSEE01000588">
    <property type="protein sequence ID" value="HER41183.1"/>
    <property type="molecule type" value="Genomic_DNA"/>
</dbReference>
<name>A0A7C2M382_9FLAO</name>
<sequence>MEEAVTQKISVCWLRRDLRLFDNAALYHALKSEFPVLVVFIFDTEILKKLPQKKDKRVAFIHEQLK</sequence>
<organism evidence="2">
    <name type="scientific">Salinimicrobium catena</name>
    <dbReference type="NCBI Taxonomy" id="390640"/>
    <lineage>
        <taxon>Bacteria</taxon>
        <taxon>Pseudomonadati</taxon>
        <taxon>Bacteroidota</taxon>
        <taxon>Flavobacteriia</taxon>
        <taxon>Flavobacteriales</taxon>
        <taxon>Flavobacteriaceae</taxon>
        <taxon>Salinimicrobium</taxon>
    </lineage>
</organism>
<dbReference type="Gene3D" id="3.40.50.620">
    <property type="entry name" value="HUPs"/>
    <property type="match status" value="1"/>
</dbReference>
<feature type="domain" description="Photolyase/cryptochrome alpha/beta" evidence="1">
    <location>
        <begin position="8"/>
        <end position="66"/>
    </location>
</feature>
<accession>A0A7C2M382</accession>
<dbReference type="PROSITE" id="PS51645">
    <property type="entry name" value="PHR_CRY_ALPHA_BETA"/>
    <property type="match status" value="1"/>
</dbReference>
<dbReference type="InterPro" id="IPR036155">
    <property type="entry name" value="Crypto/Photolyase_N_sf"/>
</dbReference>
<dbReference type="InterPro" id="IPR006050">
    <property type="entry name" value="DNA_photolyase_N"/>
</dbReference>
<dbReference type="Pfam" id="PF00875">
    <property type="entry name" value="DNA_photolyase"/>
    <property type="match status" value="1"/>
</dbReference>